<dbReference type="InterPro" id="IPR013929">
    <property type="entry name" value="RPAP1_C"/>
</dbReference>
<evidence type="ECO:0000256" key="2">
    <source>
        <dbReference type="ARBA" id="ARBA00009953"/>
    </source>
</evidence>
<feature type="domain" description="RPAP1/MINIYO-like TPR repeats" evidence="8">
    <location>
        <begin position="992"/>
        <end position="1098"/>
    </location>
</feature>
<feature type="compositionally biased region" description="Low complexity" evidence="5">
    <location>
        <begin position="141"/>
        <end position="157"/>
    </location>
</feature>
<dbReference type="InterPro" id="IPR039913">
    <property type="entry name" value="RPAP1/Rba50"/>
</dbReference>
<evidence type="ECO:0000259" key="6">
    <source>
        <dbReference type="Pfam" id="PF08620"/>
    </source>
</evidence>
<evidence type="ECO:0000259" key="8">
    <source>
        <dbReference type="Pfam" id="PF25766"/>
    </source>
</evidence>
<feature type="domain" description="RPAP1 N-terminal" evidence="7">
    <location>
        <begin position="90"/>
        <end position="132"/>
    </location>
</feature>
<comment type="similarity">
    <text evidence="2">Belongs to the RPAP1 family.</text>
</comment>
<keyword evidence="4" id="KW-0539">Nucleus</keyword>
<feature type="region of interest" description="Disordered" evidence="5">
    <location>
        <begin position="954"/>
        <end position="975"/>
    </location>
</feature>
<feature type="compositionally biased region" description="Basic and acidic residues" evidence="5">
    <location>
        <begin position="43"/>
        <end position="55"/>
    </location>
</feature>
<dbReference type="Pfam" id="PF08620">
    <property type="entry name" value="RPAP1_C"/>
    <property type="match status" value="1"/>
</dbReference>
<evidence type="ECO:0000256" key="4">
    <source>
        <dbReference type="ARBA" id="ARBA00023242"/>
    </source>
</evidence>
<name>A0AAD7J745_9AGAR</name>
<dbReference type="PANTHER" id="PTHR21483">
    <property type="entry name" value="RNA POLYMERASE II-ASSOCIATED PROTEIN 1"/>
    <property type="match status" value="1"/>
</dbReference>
<feature type="compositionally biased region" description="Basic and acidic residues" evidence="5">
    <location>
        <begin position="85"/>
        <end position="97"/>
    </location>
</feature>
<organism evidence="9 10">
    <name type="scientific">Mycena metata</name>
    <dbReference type="NCBI Taxonomy" id="1033252"/>
    <lineage>
        <taxon>Eukaryota</taxon>
        <taxon>Fungi</taxon>
        <taxon>Dikarya</taxon>
        <taxon>Basidiomycota</taxon>
        <taxon>Agaricomycotina</taxon>
        <taxon>Agaricomycetes</taxon>
        <taxon>Agaricomycetidae</taxon>
        <taxon>Agaricales</taxon>
        <taxon>Marasmiineae</taxon>
        <taxon>Mycenaceae</taxon>
        <taxon>Mycena</taxon>
    </lineage>
</organism>
<dbReference type="AlphaFoldDB" id="A0AAD7J745"/>
<feature type="compositionally biased region" description="Polar residues" evidence="5">
    <location>
        <begin position="13"/>
        <end position="33"/>
    </location>
</feature>
<dbReference type="InterPro" id="IPR057989">
    <property type="entry name" value="TPR_RPAP1/MINIYO-like"/>
</dbReference>
<evidence type="ECO:0000256" key="3">
    <source>
        <dbReference type="ARBA" id="ARBA00023163"/>
    </source>
</evidence>
<feature type="compositionally biased region" description="Pro residues" evidence="5">
    <location>
        <begin position="63"/>
        <end position="74"/>
    </location>
</feature>
<keyword evidence="10" id="KW-1185">Reference proteome</keyword>
<accession>A0AAD7J745</accession>
<dbReference type="InterPro" id="IPR013930">
    <property type="entry name" value="RPAP1_N"/>
</dbReference>
<dbReference type="PANTHER" id="PTHR21483:SF18">
    <property type="entry name" value="RNA POLYMERASE II-ASSOCIATED PROTEIN 1"/>
    <property type="match status" value="1"/>
</dbReference>
<reference evidence="9" key="1">
    <citation type="submission" date="2023-03" db="EMBL/GenBank/DDBJ databases">
        <title>Massive genome expansion in bonnet fungi (Mycena s.s.) driven by repeated elements and novel gene families across ecological guilds.</title>
        <authorList>
            <consortium name="Lawrence Berkeley National Laboratory"/>
            <person name="Harder C.B."/>
            <person name="Miyauchi S."/>
            <person name="Viragh M."/>
            <person name="Kuo A."/>
            <person name="Thoen E."/>
            <person name="Andreopoulos B."/>
            <person name="Lu D."/>
            <person name="Skrede I."/>
            <person name="Drula E."/>
            <person name="Henrissat B."/>
            <person name="Morin E."/>
            <person name="Kohler A."/>
            <person name="Barry K."/>
            <person name="LaButti K."/>
            <person name="Morin E."/>
            <person name="Salamov A."/>
            <person name="Lipzen A."/>
            <person name="Mereny Z."/>
            <person name="Hegedus B."/>
            <person name="Baldrian P."/>
            <person name="Stursova M."/>
            <person name="Weitz H."/>
            <person name="Taylor A."/>
            <person name="Grigoriev I.V."/>
            <person name="Nagy L.G."/>
            <person name="Martin F."/>
            <person name="Kauserud H."/>
        </authorList>
    </citation>
    <scope>NUCLEOTIDE SEQUENCE</scope>
    <source>
        <strain evidence="9">CBHHK182m</strain>
    </source>
</reference>
<feature type="domain" description="RPAP1 C-terminal" evidence="6">
    <location>
        <begin position="253"/>
        <end position="319"/>
    </location>
</feature>
<comment type="caution">
    <text evidence="9">The sequence shown here is derived from an EMBL/GenBank/DDBJ whole genome shotgun (WGS) entry which is preliminary data.</text>
</comment>
<evidence type="ECO:0000313" key="9">
    <source>
        <dbReference type="EMBL" id="KAJ7757563.1"/>
    </source>
</evidence>
<evidence type="ECO:0000256" key="5">
    <source>
        <dbReference type="SAM" id="MobiDB-lite"/>
    </source>
</evidence>
<feature type="compositionally biased region" description="Basic and acidic residues" evidence="5">
    <location>
        <begin position="158"/>
        <end position="168"/>
    </location>
</feature>
<evidence type="ECO:0008006" key="11">
    <source>
        <dbReference type="Google" id="ProtNLM"/>
    </source>
</evidence>
<evidence type="ECO:0000259" key="7">
    <source>
        <dbReference type="Pfam" id="PF08621"/>
    </source>
</evidence>
<sequence length="1187" mass="128852">MTPSLVGAVFERPSTSALAPGSSKTGFPQAQHRSQNKKSAFARAREAKAAGRGEEPPVVVPSSPAPPSVVPSTPPHVTTEPSPSDDWRAQISRENEARVGAMTEEEREEERREILERFGPGIGDVLKKVREARAAAPSLKTSNSASTPVSPSSTRPASRAERKLRDVYVYESAPPSPRKKALALPPPDPSDKEVVSLGQYSGKVADEEPDEGTPEDIRRRFFPSAPAHNPDLAWMDDTLVQSASASSPPPSTLRFDLSGTPIAAPLHASLPTHLGLHHHAPDADGVQRAGYTLDDVFITSRSGVRAQRAAGLRMLAGVARWVGAVQRGDAELDGALKVAEISELKGRVVAAGIDALAERGALGVHAVEVVWECVVGWPSGEEALDVDIEADMEGVELGVSNTAFPLAHLLPQIVAALQTQTESPDSASRMRILAILHRLARQTNEIATEIVGTPHLISALFRTFLLTASADASAVHLLTTLASSTRANAQTLVEPADALLRFVTTLPPPDPELLIGTLTFYTALASYGLYAHIAGTTHMQLAALAEYVLENDVADRKLSCAWAGLLEAWIVCAVDPHRTTPEHEIIWSQVAAWGWAADVLALRERLGVLHDAWGTWAALWRAEAAWVEGARVNGVRTGEAERAKCVEAVKAGFEVKDGKEHLVVAGAITAFAQDLNEIGRGGAGKLKAFGTVSRRSLMAAIRLWLACLPPAADGPLSAPPFSLPFAQLSDLCAKLVTHSLWARVPKCGPGYVFYRPLARLLLVYLRLSQRLPDVSQDCLPGDEEFALQIVQEILELVTPQWAHGRGLNVPQMMWDRGGLARATTLRLPASSVAFSSRDYGLPLPRDWSLSPLDHLLRSGTSSVFAELPSGWDASEVDVTRAALLFTKIAREVASRFSFVDFVLTREEAVFGCMKVFMLEHGQAHEDATAEVFRDTVVGRFMDDLLAPYTASKATTSESVSGPPLSPVIPSPPPQTQPDLEEVALRFLGPSTPFYQYYTDFVALYDAISFAHPTFARLLLPPTAMRYAPDYRRHLWNDFAHVLRSVRTEPADILSGDIGEHLWPVDTDAQMLGAYMRALVKDGGAVHGFLRLVATHHVACNIWPDLREGTGREQLGEERAEKLLQAVVDQGGLEVLREVSTYRQVRGEGVELPPRCFELSAEVKVSRLEYVRRLGGETVVQRLEGLLR</sequence>
<protein>
    <recommendedName>
        <fullName evidence="11">RNA polymerase II-associated protein 1 C-terminal domain-containing protein</fullName>
    </recommendedName>
</protein>
<keyword evidence="3" id="KW-0804">Transcription</keyword>
<evidence type="ECO:0000256" key="1">
    <source>
        <dbReference type="ARBA" id="ARBA00004123"/>
    </source>
</evidence>
<feature type="region of interest" description="Disordered" evidence="5">
    <location>
        <begin position="132"/>
        <end position="218"/>
    </location>
</feature>
<feature type="region of interest" description="Disordered" evidence="5">
    <location>
        <begin position="12"/>
        <end position="112"/>
    </location>
</feature>
<dbReference type="EMBL" id="JARKIB010000044">
    <property type="protein sequence ID" value="KAJ7757563.1"/>
    <property type="molecule type" value="Genomic_DNA"/>
</dbReference>
<feature type="compositionally biased region" description="Low complexity" evidence="5">
    <location>
        <begin position="75"/>
        <end position="84"/>
    </location>
</feature>
<dbReference type="GO" id="GO:0006366">
    <property type="term" value="P:transcription by RNA polymerase II"/>
    <property type="evidence" value="ECO:0007669"/>
    <property type="project" value="InterPro"/>
</dbReference>
<evidence type="ECO:0000313" key="10">
    <source>
        <dbReference type="Proteomes" id="UP001215598"/>
    </source>
</evidence>
<gene>
    <name evidence="9" type="ORF">B0H16DRAFT_1537077</name>
</gene>
<dbReference type="Pfam" id="PF08621">
    <property type="entry name" value="RPAP1_N"/>
    <property type="match status" value="1"/>
</dbReference>
<dbReference type="Pfam" id="PF25766">
    <property type="entry name" value="TPR_RPAP1"/>
    <property type="match status" value="1"/>
</dbReference>
<comment type="subcellular location">
    <subcellularLocation>
        <location evidence="1">Nucleus</location>
    </subcellularLocation>
</comment>
<dbReference type="Proteomes" id="UP001215598">
    <property type="component" value="Unassembled WGS sequence"/>
</dbReference>
<feature type="compositionally biased region" description="Pro residues" evidence="5">
    <location>
        <begin position="963"/>
        <end position="975"/>
    </location>
</feature>
<proteinExistence type="inferred from homology"/>